<keyword evidence="1" id="KW-0479">Metal-binding</keyword>
<keyword evidence="1" id="KW-0862">Zinc</keyword>
<keyword evidence="1" id="KW-0863">Zinc-finger</keyword>
<evidence type="ECO:0000313" key="4">
    <source>
        <dbReference type="EMBL" id="EEC73223.1"/>
    </source>
</evidence>
<dbReference type="Pfam" id="PF00098">
    <property type="entry name" value="zf-CCHC"/>
    <property type="match status" value="1"/>
</dbReference>
<dbReference type="Proteomes" id="UP000007015">
    <property type="component" value="Chromosome 2"/>
</dbReference>
<reference evidence="4 5" key="1">
    <citation type="journal article" date="2005" name="PLoS Biol.">
        <title>The genomes of Oryza sativa: a history of duplications.</title>
        <authorList>
            <person name="Yu J."/>
            <person name="Wang J."/>
            <person name="Lin W."/>
            <person name="Li S."/>
            <person name="Li H."/>
            <person name="Zhou J."/>
            <person name="Ni P."/>
            <person name="Dong W."/>
            <person name="Hu S."/>
            <person name="Zeng C."/>
            <person name="Zhang J."/>
            <person name="Zhang Y."/>
            <person name="Li R."/>
            <person name="Xu Z."/>
            <person name="Li S."/>
            <person name="Li X."/>
            <person name="Zheng H."/>
            <person name="Cong L."/>
            <person name="Lin L."/>
            <person name="Yin J."/>
            <person name="Geng J."/>
            <person name="Li G."/>
            <person name="Shi J."/>
            <person name="Liu J."/>
            <person name="Lv H."/>
            <person name="Li J."/>
            <person name="Wang J."/>
            <person name="Deng Y."/>
            <person name="Ran L."/>
            <person name="Shi X."/>
            <person name="Wang X."/>
            <person name="Wu Q."/>
            <person name="Li C."/>
            <person name="Ren X."/>
            <person name="Wang J."/>
            <person name="Wang X."/>
            <person name="Li D."/>
            <person name="Liu D."/>
            <person name="Zhang X."/>
            <person name="Ji Z."/>
            <person name="Zhao W."/>
            <person name="Sun Y."/>
            <person name="Zhang Z."/>
            <person name="Bao J."/>
            <person name="Han Y."/>
            <person name="Dong L."/>
            <person name="Ji J."/>
            <person name="Chen P."/>
            <person name="Wu S."/>
            <person name="Liu J."/>
            <person name="Xiao Y."/>
            <person name="Bu D."/>
            <person name="Tan J."/>
            <person name="Yang L."/>
            <person name="Ye C."/>
            <person name="Zhang J."/>
            <person name="Xu J."/>
            <person name="Zhou Y."/>
            <person name="Yu Y."/>
            <person name="Zhang B."/>
            <person name="Zhuang S."/>
            <person name="Wei H."/>
            <person name="Liu B."/>
            <person name="Lei M."/>
            <person name="Yu H."/>
            <person name="Li Y."/>
            <person name="Xu H."/>
            <person name="Wei S."/>
            <person name="He X."/>
            <person name="Fang L."/>
            <person name="Zhang Z."/>
            <person name="Zhang Y."/>
            <person name="Huang X."/>
            <person name="Su Z."/>
            <person name="Tong W."/>
            <person name="Li J."/>
            <person name="Tong Z."/>
            <person name="Li S."/>
            <person name="Ye J."/>
            <person name="Wang L."/>
            <person name="Fang L."/>
            <person name="Lei T."/>
            <person name="Chen C."/>
            <person name="Chen H."/>
            <person name="Xu Z."/>
            <person name="Li H."/>
            <person name="Huang H."/>
            <person name="Zhang F."/>
            <person name="Xu H."/>
            <person name="Li N."/>
            <person name="Zhao C."/>
            <person name="Li S."/>
            <person name="Dong L."/>
            <person name="Huang Y."/>
            <person name="Li L."/>
            <person name="Xi Y."/>
            <person name="Qi Q."/>
            <person name="Li W."/>
            <person name="Zhang B."/>
            <person name="Hu W."/>
            <person name="Zhang Y."/>
            <person name="Tian X."/>
            <person name="Jiao Y."/>
            <person name="Liang X."/>
            <person name="Jin J."/>
            <person name="Gao L."/>
            <person name="Zheng W."/>
            <person name="Hao B."/>
            <person name="Liu S."/>
            <person name="Wang W."/>
            <person name="Yuan L."/>
            <person name="Cao M."/>
            <person name="McDermott J."/>
            <person name="Samudrala R."/>
            <person name="Wang J."/>
            <person name="Wong G.K."/>
            <person name="Yang H."/>
        </authorList>
    </citation>
    <scope>NUCLEOTIDE SEQUENCE [LARGE SCALE GENOMIC DNA]</scope>
    <source>
        <strain evidence="5">cv. 93-11</strain>
    </source>
</reference>
<dbReference type="InterPro" id="IPR001878">
    <property type="entry name" value="Znf_CCHC"/>
</dbReference>
<dbReference type="Pfam" id="PF03732">
    <property type="entry name" value="Retrotrans_gag"/>
    <property type="match status" value="1"/>
</dbReference>
<name>B8AIA7_ORYSI</name>
<dbReference type="Gene3D" id="4.10.60.10">
    <property type="entry name" value="Zinc finger, CCHC-type"/>
    <property type="match status" value="1"/>
</dbReference>
<dbReference type="GO" id="GO:0008270">
    <property type="term" value="F:zinc ion binding"/>
    <property type="evidence" value="ECO:0007669"/>
    <property type="project" value="UniProtKB-KW"/>
</dbReference>
<gene>
    <name evidence="4" type="ORF">OsI_07310</name>
</gene>
<dbReference type="HOGENOM" id="CLU_1339447_0_0_1"/>
<sequence>MEIKKKEFLNLKQGNMTFMEFMERFNYLGRYVAADMNTEAKKVELCRDRLAPELNHAITAHEITSMKSLVEKALRVESSEKEVVEDRKRKWAAKKFASGSSSTRPHLAPSPVVRPMAPQPPRQMYVPPRPQTQIVRQVPRTVQAAGDASRNDNVACYNCGKKEHYSPNCPYPKTGKSGPHTQGAPQRRNVADEFAEHLPTWKVLG</sequence>
<dbReference type="EMBL" id="CM000127">
    <property type="protein sequence ID" value="EEC73223.1"/>
    <property type="molecule type" value="Genomic_DNA"/>
</dbReference>
<dbReference type="InterPro" id="IPR036875">
    <property type="entry name" value="Znf_CCHC_sf"/>
</dbReference>
<feature type="region of interest" description="Disordered" evidence="2">
    <location>
        <begin position="167"/>
        <end position="187"/>
    </location>
</feature>
<dbReference type="SMART" id="SM00343">
    <property type="entry name" value="ZnF_C2HC"/>
    <property type="match status" value="1"/>
</dbReference>
<dbReference type="InterPro" id="IPR005162">
    <property type="entry name" value="Retrotrans_gag_dom"/>
</dbReference>
<feature type="domain" description="CCHC-type" evidence="3">
    <location>
        <begin position="156"/>
        <end position="170"/>
    </location>
</feature>
<dbReference type="SUPFAM" id="SSF57756">
    <property type="entry name" value="Retrovirus zinc finger-like domains"/>
    <property type="match status" value="1"/>
</dbReference>
<feature type="region of interest" description="Disordered" evidence="2">
    <location>
        <begin position="94"/>
        <end position="127"/>
    </location>
</feature>
<evidence type="ECO:0000259" key="3">
    <source>
        <dbReference type="PROSITE" id="PS50158"/>
    </source>
</evidence>
<evidence type="ECO:0000313" key="5">
    <source>
        <dbReference type="Proteomes" id="UP000007015"/>
    </source>
</evidence>
<evidence type="ECO:0000256" key="2">
    <source>
        <dbReference type="SAM" id="MobiDB-lite"/>
    </source>
</evidence>
<keyword evidence="5" id="KW-1185">Reference proteome</keyword>
<proteinExistence type="predicted"/>
<dbReference type="PROSITE" id="PS50158">
    <property type="entry name" value="ZF_CCHC"/>
    <property type="match status" value="1"/>
</dbReference>
<dbReference type="GO" id="GO:0003676">
    <property type="term" value="F:nucleic acid binding"/>
    <property type="evidence" value="ECO:0007669"/>
    <property type="project" value="InterPro"/>
</dbReference>
<evidence type="ECO:0000256" key="1">
    <source>
        <dbReference type="PROSITE-ProRule" id="PRU00047"/>
    </source>
</evidence>
<organism evidence="4 5">
    <name type="scientific">Oryza sativa subsp. indica</name>
    <name type="common">Rice</name>
    <dbReference type="NCBI Taxonomy" id="39946"/>
    <lineage>
        <taxon>Eukaryota</taxon>
        <taxon>Viridiplantae</taxon>
        <taxon>Streptophyta</taxon>
        <taxon>Embryophyta</taxon>
        <taxon>Tracheophyta</taxon>
        <taxon>Spermatophyta</taxon>
        <taxon>Magnoliopsida</taxon>
        <taxon>Liliopsida</taxon>
        <taxon>Poales</taxon>
        <taxon>Poaceae</taxon>
        <taxon>BOP clade</taxon>
        <taxon>Oryzoideae</taxon>
        <taxon>Oryzeae</taxon>
        <taxon>Oryzinae</taxon>
        <taxon>Oryza</taxon>
        <taxon>Oryza sativa</taxon>
    </lineage>
</organism>
<dbReference type="AlphaFoldDB" id="B8AIA7"/>
<protein>
    <recommendedName>
        <fullName evidence="3">CCHC-type domain-containing protein</fullName>
    </recommendedName>
</protein>
<accession>B8AIA7</accession>
<dbReference type="Gramene" id="BGIOSGA006427-TA">
    <property type="protein sequence ID" value="BGIOSGA006427-PA"/>
    <property type="gene ID" value="BGIOSGA006427"/>
</dbReference>